<dbReference type="EMBL" id="VUNS01000004">
    <property type="protein sequence ID" value="MST96595.1"/>
    <property type="molecule type" value="Genomic_DNA"/>
</dbReference>
<evidence type="ECO:0000313" key="2">
    <source>
        <dbReference type="EMBL" id="MST96595.1"/>
    </source>
</evidence>
<evidence type="ECO:0000313" key="3">
    <source>
        <dbReference type="Proteomes" id="UP000435649"/>
    </source>
</evidence>
<dbReference type="PANTHER" id="PTHR33930">
    <property type="entry name" value="ALKYL HYDROPEROXIDE REDUCTASE AHPD"/>
    <property type="match status" value="1"/>
</dbReference>
<proteinExistence type="predicted"/>
<accession>A0A844G113</accession>
<dbReference type="SUPFAM" id="SSF69118">
    <property type="entry name" value="AhpD-like"/>
    <property type="match status" value="1"/>
</dbReference>
<comment type="caution">
    <text evidence="2">The sequence shown here is derived from an EMBL/GenBank/DDBJ whole genome shotgun (WGS) entry which is preliminary data.</text>
</comment>
<feature type="domain" description="Carboxymuconolactone decarboxylase-like" evidence="1">
    <location>
        <begin position="42"/>
        <end position="116"/>
    </location>
</feature>
<dbReference type="Pfam" id="PF02627">
    <property type="entry name" value="CMD"/>
    <property type="match status" value="1"/>
</dbReference>
<evidence type="ECO:0000259" key="1">
    <source>
        <dbReference type="Pfam" id="PF02627"/>
    </source>
</evidence>
<dbReference type="GO" id="GO:0051920">
    <property type="term" value="F:peroxiredoxin activity"/>
    <property type="evidence" value="ECO:0007669"/>
    <property type="project" value="InterPro"/>
</dbReference>
<protein>
    <submittedName>
        <fullName evidence="2">Carboxymuconolactone decarboxylase family protein</fullName>
    </submittedName>
</protein>
<organism evidence="2 3">
    <name type="scientific">Victivallis lenta</name>
    <dbReference type="NCBI Taxonomy" id="2606640"/>
    <lineage>
        <taxon>Bacteria</taxon>
        <taxon>Pseudomonadati</taxon>
        <taxon>Lentisphaerota</taxon>
        <taxon>Lentisphaeria</taxon>
        <taxon>Victivallales</taxon>
        <taxon>Victivallaceae</taxon>
        <taxon>Victivallis</taxon>
    </lineage>
</organism>
<keyword evidence="3" id="KW-1185">Reference proteome</keyword>
<dbReference type="AlphaFoldDB" id="A0A844G113"/>
<dbReference type="RefSeq" id="WP_154417280.1">
    <property type="nucleotide sequence ID" value="NZ_CALXOB010000057.1"/>
</dbReference>
<sequence length="125" mass="13252">MAGVKLYNKTGDAKAVKIQEGIEKKFGFVPEVFQAMGRNGDFLDLAMRIAEAAGKGLDPKTKELIIIAVSAVNGCEYCLDAHRSAALAAGVTDEEISAAIEVAASISLYNNFNKAISLNSDLKSK</sequence>
<dbReference type="InterPro" id="IPR029032">
    <property type="entry name" value="AhpD-like"/>
</dbReference>
<dbReference type="InterPro" id="IPR003779">
    <property type="entry name" value="CMD-like"/>
</dbReference>
<dbReference type="Proteomes" id="UP000435649">
    <property type="component" value="Unassembled WGS sequence"/>
</dbReference>
<dbReference type="InterPro" id="IPR004675">
    <property type="entry name" value="AhpD_core"/>
</dbReference>
<name>A0A844G113_9BACT</name>
<gene>
    <name evidence="2" type="ORF">FYJ85_05990</name>
</gene>
<dbReference type="Gene3D" id="1.20.1290.10">
    <property type="entry name" value="AhpD-like"/>
    <property type="match status" value="1"/>
</dbReference>
<dbReference type="NCBIfam" id="TIGR00778">
    <property type="entry name" value="ahpD_dom"/>
    <property type="match status" value="1"/>
</dbReference>
<reference evidence="2 3" key="1">
    <citation type="submission" date="2019-08" db="EMBL/GenBank/DDBJ databases">
        <title>In-depth cultivation of the pig gut microbiome towards novel bacterial diversity and tailored functional studies.</title>
        <authorList>
            <person name="Wylensek D."/>
            <person name="Hitch T.C.A."/>
            <person name="Clavel T."/>
        </authorList>
    </citation>
    <scope>NUCLEOTIDE SEQUENCE [LARGE SCALE GENOMIC DNA]</scope>
    <source>
        <strain evidence="2 3">BBE-744-WT-12</strain>
    </source>
</reference>
<dbReference type="PANTHER" id="PTHR33930:SF2">
    <property type="entry name" value="BLR3452 PROTEIN"/>
    <property type="match status" value="1"/>
</dbReference>